<accession>A0AAN9AEP2</accession>
<keyword evidence="3" id="KW-1185">Reference proteome</keyword>
<gene>
    <name evidence="2" type="ORF">SK128_026385</name>
</gene>
<sequence>MKRRLTSRGGGWPGGSSAVGGTSGGDENTRLIAPHAHEGCRASHRYMSTSESEHDIIIEQGEGSEPEDIKAI</sequence>
<comment type="caution">
    <text evidence="2">The sequence shown here is derived from an EMBL/GenBank/DDBJ whole genome shotgun (WGS) entry which is preliminary data.</text>
</comment>
<dbReference type="Proteomes" id="UP001381693">
    <property type="component" value="Unassembled WGS sequence"/>
</dbReference>
<organism evidence="2 3">
    <name type="scientific">Halocaridina rubra</name>
    <name type="common">Hawaiian red shrimp</name>
    <dbReference type="NCBI Taxonomy" id="373956"/>
    <lineage>
        <taxon>Eukaryota</taxon>
        <taxon>Metazoa</taxon>
        <taxon>Ecdysozoa</taxon>
        <taxon>Arthropoda</taxon>
        <taxon>Crustacea</taxon>
        <taxon>Multicrustacea</taxon>
        <taxon>Malacostraca</taxon>
        <taxon>Eumalacostraca</taxon>
        <taxon>Eucarida</taxon>
        <taxon>Decapoda</taxon>
        <taxon>Pleocyemata</taxon>
        <taxon>Caridea</taxon>
        <taxon>Atyoidea</taxon>
        <taxon>Atyidae</taxon>
        <taxon>Halocaridina</taxon>
    </lineage>
</organism>
<name>A0AAN9AEP2_HALRR</name>
<evidence type="ECO:0000313" key="3">
    <source>
        <dbReference type="Proteomes" id="UP001381693"/>
    </source>
</evidence>
<feature type="compositionally biased region" description="Gly residues" evidence="1">
    <location>
        <begin position="8"/>
        <end position="24"/>
    </location>
</feature>
<feature type="region of interest" description="Disordered" evidence="1">
    <location>
        <begin position="1"/>
        <end position="30"/>
    </location>
</feature>
<evidence type="ECO:0000256" key="1">
    <source>
        <dbReference type="SAM" id="MobiDB-lite"/>
    </source>
</evidence>
<reference evidence="2 3" key="1">
    <citation type="submission" date="2023-11" db="EMBL/GenBank/DDBJ databases">
        <title>Halocaridina rubra genome assembly.</title>
        <authorList>
            <person name="Smith C."/>
        </authorList>
    </citation>
    <scope>NUCLEOTIDE SEQUENCE [LARGE SCALE GENOMIC DNA]</scope>
    <source>
        <strain evidence="2">EP-1</strain>
        <tissue evidence="2">Whole</tissue>
    </source>
</reference>
<evidence type="ECO:0000313" key="2">
    <source>
        <dbReference type="EMBL" id="KAK7086123.1"/>
    </source>
</evidence>
<proteinExistence type="predicted"/>
<dbReference type="EMBL" id="JAXCGZ010000357">
    <property type="protein sequence ID" value="KAK7086123.1"/>
    <property type="molecule type" value="Genomic_DNA"/>
</dbReference>
<dbReference type="AlphaFoldDB" id="A0AAN9AEP2"/>
<protein>
    <submittedName>
        <fullName evidence="2">Uncharacterized protein</fullName>
    </submittedName>
</protein>